<evidence type="ECO:0000313" key="9">
    <source>
        <dbReference type="EMBL" id="STE87606.1"/>
    </source>
</evidence>
<evidence type="ECO:0000256" key="3">
    <source>
        <dbReference type="ARBA" id="ARBA00022517"/>
    </source>
</evidence>
<evidence type="ECO:0000256" key="7">
    <source>
        <dbReference type="ARBA" id="ARBA00022801"/>
    </source>
</evidence>
<gene>
    <name evidence="9" type="primary">ybeY_1</name>
    <name evidence="9" type="ORF">NCTC10418_05286</name>
</gene>
<evidence type="ECO:0000256" key="8">
    <source>
        <dbReference type="ARBA" id="ARBA00022833"/>
    </source>
</evidence>
<dbReference type="Gene3D" id="3.40.390.30">
    <property type="entry name" value="Metalloproteases ('zincins'), catalytic domain"/>
    <property type="match status" value="1"/>
</dbReference>
<organism evidence="9 10">
    <name type="scientific">Escherichia coli</name>
    <dbReference type="NCBI Taxonomy" id="562"/>
    <lineage>
        <taxon>Bacteria</taxon>
        <taxon>Pseudomonadati</taxon>
        <taxon>Pseudomonadota</taxon>
        <taxon>Gammaproteobacteria</taxon>
        <taxon>Enterobacterales</taxon>
        <taxon>Enterobacteriaceae</taxon>
        <taxon>Escherichia</taxon>
    </lineage>
</organism>
<keyword evidence="9" id="KW-0482">Metalloprotease</keyword>
<dbReference type="EMBL" id="UFZQ01000001">
    <property type="protein sequence ID" value="STE87606.1"/>
    <property type="molecule type" value="Genomic_DNA"/>
</dbReference>
<comment type="similarity">
    <text evidence="2">Belongs to the endoribonuclease YbeY family.</text>
</comment>
<evidence type="ECO:0000256" key="4">
    <source>
        <dbReference type="ARBA" id="ARBA00022722"/>
    </source>
</evidence>
<dbReference type="GO" id="GO:0004519">
    <property type="term" value="F:endonuclease activity"/>
    <property type="evidence" value="ECO:0007669"/>
    <property type="project" value="UniProtKB-KW"/>
</dbReference>
<dbReference type="AlphaFoldDB" id="A0A376KZH0"/>
<keyword evidence="9" id="KW-0645">Protease</keyword>
<comment type="cofactor">
    <cofactor evidence="1">
        <name>Zn(2+)</name>
        <dbReference type="ChEBI" id="CHEBI:29105"/>
    </cofactor>
</comment>
<dbReference type="GO" id="GO:0006364">
    <property type="term" value="P:rRNA processing"/>
    <property type="evidence" value="ECO:0007669"/>
    <property type="project" value="InterPro"/>
</dbReference>
<keyword evidence="3" id="KW-0690">Ribosome biogenesis</keyword>
<dbReference type="GO" id="GO:0004222">
    <property type="term" value="F:metalloendopeptidase activity"/>
    <property type="evidence" value="ECO:0007669"/>
    <property type="project" value="InterPro"/>
</dbReference>
<keyword evidence="8" id="KW-0862">Zinc</keyword>
<dbReference type="SUPFAM" id="SSF55486">
    <property type="entry name" value="Metalloproteases ('zincins'), catalytic domain"/>
    <property type="match status" value="1"/>
</dbReference>
<dbReference type="InterPro" id="IPR023091">
    <property type="entry name" value="MetalPrtase_cat_dom_sf_prd"/>
</dbReference>
<keyword evidence="7" id="KW-0378">Hydrolase</keyword>
<evidence type="ECO:0000256" key="6">
    <source>
        <dbReference type="ARBA" id="ARBA00022759"/>
    </source>
</evidence>
<keyword evidence="5" id="KW-0479">Metal-binding</keyword>
<evidence type="ECO:0000256" key="2">
    <source>
        <dbReference type="ARBA" id="ARBA00010875"/>
    </source>
</evidence>
<evidence type="ECO:0000256" key="1">
    <source>
        <dbReference type="ARBA" id="ARBA00001947"/>
    </source>
</evidence>
<name>A0A376KZH0_ECOLX</name>
<dbReference type="InterPro" id="IPR002036">
    <property type="entry name" value="YbeY"/>
</dbReference>
<evidence type="ECO:0000256" key="5">
    <source>
        <dbReference type="ARBA" id="ARBA00022723"/>
    </source>
</evidence>
<protein>
    <submittedName>
        <fullName evidence="9">Metalloprotease</fullName>
    </submittedName>
</protein>
<proteinExistence type="inferred from homology"/>
<keyword evidence="4" id="KW-0540">Nuclease</keyword>
<evidence type="ECO:0000313" key="10">
    <source>
        <dbReference type="Proteomes" id="UP000255460"/>
    </source>
</evidence>
<dbReference type="NCBIfam" id="TIGR00043">
    <property type="entry name" value="rRNA maturation RNase YbeY"/>
    <property type="match status" value="1"/>
</dbReference>
<accession>A0A376KZH0</accession>
<dbReference type="PANTHER" id="PTHR46986:SF1">
    <property type="entry name" value="ENDORIBONUCLEASE YBEY, CHLOROPLASTIC"/>
    <property type="match status" value="1"/>
</dbReference>
<dbReference type="GO" id="GO:0006508">
    <property type="term" value="P:proteolysis"/>
    <property type="evidence" value="ECO:0007669"/>
    <property type="project" value="UniProtKB-KW"/>
</dbReference>
<reference evidence="9 10" key="1">
    <citation type="submission" date="2018-06" db="EMBL/GenBank/DDBJ databases">
        <authorList>
            <consortium name="Pathogen Informatics"/>
            <person name="Doyle S."/>
        </authorList>
    </citation>
    <scope>NUCLEOTIDE SEQUENCE [LARGE SCALE GENOMIC DNA]</scope>
    <source>
        <strain evidence="9 10">NCTC10418</strain>
    </source>
</reference>
<keyword evidence="6" id="KW-0255">Endonuclease</keyword>
<dbReference type="Proteomes" id="UP000255460">
    <property type="component" value="Unassembled WGS sequence"/>
</dbReference>
<dbReference type="Pfam" id="PF02130">
    <property type="entry name" value="YbeY"/>
    <property type="match status" value="1"/>
</dbReference>
<sequence length="181" mass="20171">MSKEISFNFFHSEDVVRHPVVARIVNAYEAWEEAEQKTKSGAGGRTQARRTGTKMSQVILDLQLACEDNSGLPEESQFQTWLNAVIPQFQEESEVTIRVVDTAESHSLNLTYRGKDKPTNVLSFPFEVPPGMEMSLLGDLVICRQVVEKEAQEQGKTTGGALGAYGGARQSAFVRLRSHRR</sequence>
<dbReference type="PANTHER" id="PTHR46986">
    <property type="entry name" value="ENDORIBONUCLEASE YBEY, CHLOROPLASTIC"/>
    <property type="match status" value="1"/>
</dbReference>
<dbReference type="GO" id="GO:0046872">
    <property type="term" value="F:metal ion binding"/>
    <property type="evidence" value="ECO:0007669"/>
    <property type="project" value="UniProtKB-KW"/>
</dbReference>